<evidence type="ECO:0000259" key="1">
    <source>
        <dbReference type="PROSITE" id="PS51352"/>
    </source>
</evidence>
<dbReference type="EnsemblProtists" id="EOD33166">
    <property type="protein sequence ID" value="EOD33166"/>
    <property type="gene ID" value="EMIHUDRAFT_98866"/>
</dbReference>
<evidence type="ECO:0000313" key="2">
    <source>
        <dbReference type="EnsemblProtists" id="EOD33166"/>
    </source>
</evidence>
<dbReference type="HOGENOM" id="CLU_597791_0_0_1"/>
<dbReference type="GO" id="GO:0003756">
    <property type="term" value="F:protein disulfide isomerase activity"/>
    <property type="evidence" value="ECO:0007669"/>
    <property type="project" value="TreeGrafter"/>
</dbReference>
<dbReference type="InterPro" id="IPR013766">
    <property type="entry name" value="Thioredoxin_domain"/>
</dbReference>
<dbReference type="KEGG" id="ehx:EMIHUDRAFT_98866"/>
<evidence type="ECO:0000313" key="3">
    <source>
        <dbReference type="Proteomes" id="UP000013827"/>
    </source>
</evidence>
<dbReference type="InterPro" id="IPR036249">
    <property type="entry name" value="Thioredoxin-like_sf"/>
</dbReference>
<dbReference type="GO" id="GO:0006457">
    <property type="term" value="P:protein folding"/>
    <property type="evidence" value="ECO:0007669"/>
    <property type="project" value="TreeGrafter"/>
</dbReference>
<reference evidence="2" key="2">
    <citation type="submission" date="2024-10" db="UniProtKB">
        <authorList>
            <consortium name="EnsemblProtists"/>
        </authorList>
    </citation>
    <scope>IDENTIFICATION</scope>
</reference>
<keyword evidence="3" id="KW-1185">Reference proteome</keyword>
<dbReference type="CDD" id="cd02961">
    <property type="entry name" value="PDI_a_family"/>
    <property type="match status" value="1"/>
</dbReference>
<dbReference type="InterPro" id="IPR051063">
    <property type="entry name" value="PDI"/>
</dbReference>
<organism evidence="2 3">
    <name type="scientific">Emiliania huxleyi (strain CCMP1516)</name>
    <dbReference type="NCBI Taxonomy" id="280463"/>
    <lineage>
        <taxon>Eukaryota</taxon>
        <taxon>Haptista</taxon>
        <taxon>Haptophyta</taxon>
        <taxon>Prymnesiophyceae</taxon>
        <taxon>Isochrysidales</taxon>
        <taxon>Noelaerhabdaceae</taxon>
        <taxon>Emiliania</taxon>
    </lineage>
</organism>
<dbReference type="Pfam" id="PF00085">
    <property type="entry name" value="Thioredoxin"/>
    <property type="match status" value="1"/>
</dbReference>
<accession>A0A0D3KBN1</accession>
<reference evidence="3" key="1">
    <citation type="journal article" date="2013" name="Nature">
        <title>Pan genome of the phytoplankton Emiliania underpins its global distribution.</title>
        <authorList>
            <person name="Read B.A."/>
            <person name="Kegel J."/>
            <person name="Klute M.J."/>
            <person name="Kuo A."/>
            <person name="Lefebvre S.C."/>
            <person name="Maumus F."/>
            <person name="Mayer C."/>
            <person name="Miller J."/>
            <person name="Monier A."/>
            <person name="Salamov A."/>
            <person name="Young J."/>
            <person name="Aguilar M."/>
            <person name="Claverie J.M."/>
            <person name="Frickenhaus S."/>
            <person name="Gonzalez K."/>
            <person name="Herman E.K."/>
            <person name="Lin Y.C."/>
            <person name="Napier J."/>
            <person name="Ogata H."/>
            <person name="Sarno A.F."/>
            <person name="Shmutz J."/>
            <person name="Schroeder D."/>
            <person name="de Vargas C."/>
            <person name="Verret F."/>
            <person name="von Dassow P."/>
            <person name="Valentin K."/>
            <person name="Van de Peer Y."/>
            <person name="Wheeler G."/>
            <person name="Dacks J.B."/>
            <person name="Delwiche C.F."/>
            <person name="Dyhrman S.T."/>
            <person name="Glockner G."/>
            <person name="John U."/>
            <person name="Richards T."/>
            <person name="Worden A.Z."/>
            <person name="Zhang X."/>
            <person name="Grigoriev I.V."/>
            <person name="Allen A.E."/>
            <person name="Bidle K."/>
            <person name="Borodovsky M."/>
            <person name="Bowler C."/>
            <person name="Brownlee C."/>
            <person name="Cock J.M."/>
            <person name="Elias M."/>
            <person name="Gladyshev V.N."/>
            <person name="Groth M."/>
            <person name="Guda C."/>
            <person name="Hadaegh A."/>
            <person name="Iglesias-Rodriguez M.D."/>
            <person name="Jenkins J."/>
            <person name="Jones B.M."/>
            <person name="Lawson T."/>
            <person name="Leese F."/>
            <person name="Lindquist E."/>
            <person name="Lobanov A."/>
            <person name="Lomsadze A."/>
            <person name="Malik S.B."/>
            <person name="Marsh M.E."/>
            <person name="Mackinder L."/>
            <person name="Mock T."/>
            <person name="Mueller-Roeber B."/>
            <person name="Pagarete A."/>
            <person name="Parker M."/>
            <person name="Probert I."/>
            <person name="Quesneville H."/>
            <person name="Raines C."/>
            <person name="Rensing S.A."/>
            <person name="Riano-Pachon D.M."/>
            <person name="Richier S."/>
            <person name="Rokitta S."/>
            <person name="Shiraiwa Y."/>
            <person name="Soanes D.M."/>
            <person name="van der Giezen M."/>
            <person name="Wahlund T.M."/>
            <person name="Williams B."/>
            <person name="Wilson W."/>
            <person name="Wolfe G."/>
            <person name="Wurch L.L."/>
        </authorList>
    </citation>
    <scope>NUCLEOTIDE SEQUENCE</scope>
</reference>
<protein>
    <recommendedName>
        <fullName evidence="1">Thioredoxin domain-containing protein</fullName>
    </recommendedName>
</protein>
<dbReference type="PROSITE" id="PS51352">
    <property type="entry name" value="THIOREDOXIN_2"/>
    <property type="match status" value="1"/>
</dbReference>
<dbReference type="SUPFAM" id="SSF49599">
    <property type="entry name" value="TRAF domain-like"/>
    <property type="match status" value="1"/>
</dbReference>
<dbReference type="SUPFAM" id="SSF52833">
    <property type="entry name" value="Thioredoxin-like"/>
    <property type="match status" value="1"/>
</dbReference>
<dbReference type="PaxDb" id="2903-EOD33166"/>
<dbReference type="GO" id="GO:0005783">
    <property type="term" value="C:endoplasmic reticulum"/>
    <property type="evidence" value="ECO:0007669"/>
    <property type="project" value="TreeGrafter"/>
</dbReference>
<dbReference type="InterPro" id="IPR008974">
    <property type="entry name" value="TRAF-like"/>
</dbReference>
<dbReference type="eggNOG" id="KOG0190">
    <property type="taxonomic scope" value="Eukaryota"/>
</dbReference>
<dbReference type="GeneID" id="17278437"/>
<dbReference type="AlphaFoldDB" id="A0A0D3KBN1"/>
<sequence>MGLFLSRQFMPVHISEFTLPTDDGAPGAFAYRKVAASESVSQARDHEEDEEAARFAEAIKSECSCTWKDVRNFASFVACVLLSVSLLMVVGKFIHDGTDIHESRTKLFKGVRHSGSAVRAAHLVVHPEIQGAVALASTLAVKKIALVMFYTPWCQHSHALLSEWAAARHNIMHSGLAPGHADALMVKVDCSSFADLCEFVGIKGYPTVLVYTDETGYLSKYVGARTRLGFQAFIADNVPKANARANVAGYDESYDEPYSYNVPKAKRRPDVSLLRRLKRRARRVVDSPAVAELPPPLSPAPRPLPSLGAPASVQYSVRVPLPGGDSLFATVPDGLAEGDSFLVENGGPARKGRSAPVAPFTVEEMEYTWSFGGFWDSSTYIDGKLYSPVFTSGQYNWSAPPVSPSTAHHSSDADHQFSVRACDWGFREFVTLAELRDASSGFVVNGALTVSVKLRAKE</sequence>
<proteinExistence type="predicted"/>
<name>A0A0D3KBN1_EMIH1</name>
<dbReference type="PANTHER" id="PTHR45672">
    <property type="entry name" value="PROTEIN DISULFIDE-ISOMERASE C17H9.14C-RELATED"/>
    <property type="match status" value="1"/>
</dbReference>
<dbReference type="Gene3D" id="3.40.30.10">
    <property type="entry name" value="Glutaredoxin"/>
    <property type="match status" value="1"/>
</dbReference>
<dbReference type="RefSeq" id="XP_005785595.1">
    <property type="nucleotide sequence ID" value="XM_005785538.1"/>
</dbReference>
<dbReference type="STRING" id="2903.R1FCH8"/>
<dbReference type="Gene3D" id="2.60.210.10">
    <property type="entry name" value="Apoptosis, Tumor Necrosis Factor Receptor Associated Protein 2, Chain A"/>
    <property type="match status" value="1"/>
</dbReference>
<dbReference type="Proteomes" id="UP000013827">
    <property type="component" value="Unassembled WGS sequence"/>
</dbReference>
<feature type="domain" description="Thioredoxin" evidence="1">
    <location>
        <begin position="112"/>
        <end position="239"/>
    </location>
</feature>